<dbReference type="EMBL" id="JAFBED010000007">
    <property type="protein sequence ID" value="MBM7621393.1"/>
    <property type="molecule type" value="Genomic_DNA"/>
</dbReference>
<dbReference type="RefSeq" id="WP_263629545.1">
    <property type="nucleotide sequence ID" value="NZ_JAFBED010000007.1"/>
</dbReference>
<feature type="transmembrane region" description="Helical" evidence="1">
    <location>
        <begin position="21"/>
        <end position="39"/>
    </location>
</feature>
<reference evidence="2 3" key="1">
    <citation type="submission" date="2021-01" db="EMBL/GenBank/DDBJ databases">
        <title>Genomic Encyclopedia of Type Strains, Phase IV (KMG-IV): sequencing the most valuable type-strain genomes for metagenomic binning, comparative biology and taxonomic classification.</title>
        <authorList>
            <person name="Goeker M."/>
        </authorList>
    </citation>
    <scope>NUCLEOTIDE SEQUENCE [LARGE SCALE GENOMIC DNA]</scope>
    <source>
        <strain evidence="2 3">DSM 25879</strain>
    </source>
</reference>
<evidence type="ECO:0000313" key="3">
    <source>
        <dbReference type="Proteomes" id="UP000737402"/>
    </source>
</evidence>
<evidence type="ECO:0000313" key="2">
    <source>
        <dbReference type="EMBL" id="MBM7621393.1"/>
    </source>
</evidence>
<accession>A0ABS2P374</accession>
<dbReference type="Proteomes" id="UP000737402">
    <property type="component" value="Unassembled WGS sequence"/>
</dbReference>
<keyword evidence="1" id="KW-1133">Transmembrane helix</keyword>
<protein>
    <submittedName>
        <fullName evidence="2">Uncharacterized protein</fullName>
    </submittedName>
</protein>
<keyword evidence="1" id="KW-0812">Transmembrane</keyword>
<gene>
    <name evidence="2" type="ORF">JOC95_003266</name>
</gene>
<keyword evidence="3" id="KW-1185">Reference proteome</keyword>
<name>A0ABS2P374_9BACI</name>
<organism evidence="2 3">
    <name type="scientific">Sutcliffiella tianshenii</name>
    <dbReference type="NCBI Taxonomy" id="1463404"/>
    <lineage>
        <taxon>Bacteria</taxon>
        <taxon>Bacillati</taxon>
        <taxon>Bacillota</taxon>
        <taxon>Bacilli</taxon>
        <taxon>Bacillales</taxon>
        <taxon>Bacillaceae</taxon>
        <taxon>Sutcliffiella</taxon>
    </lineage>
</organism>
<evidence type="ECO:0000256" key="1">
    <source>
        <dbReference type="SAM" id="Phobius"/>
    </source>
</evidence>
<keyword evidence="1" id="KW-0472">Membrane</keyword>
<comment type="caution">
    <text evidence="2">The sequence shown here is derived from an EMBL/GenBank/DDBJ whole genome shotgun (WGS) entry which is preliminary data.</text>
</comment>
<sequence length="40" mass="4542">MNHHTQNETVMTEEKSFMNEFAMYGVGLGLVFSFVLMVTA</sequence>
<proteinExistence type="predicted"/>